<protein>
    <submittedName>
        <fullName evidence="1">Uncharacterized protein</fullName>
    </submittedName>
</protein>
<organism evidence="1 2">
    <name type="scientific">Daedalea quercina L-15889</name>
    <dbReference type="NCBI Taxonomy" id="1314783"/>
    <lineage>
        <taxon>Eukaryota</taxon>
        <taxon>Fungi</taxon>
        <taxon>Dikarya</taxon>
        <taxon>Basidiomycota</taxon>
        <taxon>Agaricomycotina</taxon>
        <taxon>Agaricomycetes</taxon>
        <taxon>Polyporales</taxon>
        <taxon>Fomitopsis</taxon>
    </lineage>
</organism>
<dbReference type="AlphaFoldDB" id="A0A165UDP0"/>
<evidence type="ECO:0000313" key="1">
    <source>
        <dbReference type="EMBL" id="KZT74759.1"/>
    </source>
</evidence>
<dbReference type="EMBL" id="KV429032">
    <property type="protein sequence ID" value="KZT74759.1"/>
    <property type="molecule type" value="Genomic_DNA"/>
</dbReference>
<evidence type="ECO:0000313" key="2">
    <source>
        <dbReference type="Proteomes" id="UP000076727"/>
    </source>
</evidence>
<reference evidence="1 2" key="1">
    <citation type="journal article" date="2016" name="Mol. Biol. Evol.">
        <title>Comparative Genomics of Early-Diverging Mushroom-Forming Fungi Provides Insights into the Origins of Lignocellulose Decay Capabilities.</title>
        <authorList>
            <person name="Nagy L.G."/>
            <person name="Riley R."/>
            <person name="Tritt A."/>
            <person name="Adam C."/>
            <person name="Daum C."/>
            <person name="Floudas D."/>
            <person name="Sun H."/>
            <person name="Yadav J.S."/>
            <person name="Pangilinan J."/>
            <person name="Larsson K.H."/>
            <person name="Matsuura K."/>
            <person name="Barry K."/>
            <person name="Labutti K."/>
            <person name="Kuo R."/>
            <person name="Ohm R.A."/>
            <person name="Bhattacharya S.S."/>
            <person name="Shirouzu T."/>
            <person name="Yoshinaga Y."/>
            <person name="Martin F.M."/>
            <person name="Grigoriev I.V."/>
            <person name="Hibbett D.S."/>
        </authorList>
    </citation>
    <scope>NUCLEOTIDE SEQUENCE [LARGE SCALE GENOMIC DNA]</scope>
    <source>
        <strain evidence="1 2">L-15889</strain>
    </source>
</reference>
<name>A0A165UDP0_9APHY</name>
<dbReference type="Proteomes" id="UP000076727">
    <property type="component" value="Unassembled WGS sequence"/>
</dbReference>
<proteinExistence type="predicted"/>
<accession>A0A165UDP0</accession>
<gene>
    <name evidence="1" type="ORF">DAEQUDRAFT_807085</name>
</gene>
<keyword evidence="2" id="KW-1185">Reference proteome</keyword>
<sequence>MLRSARGIRSLLRPRRRPAGRFSPRGECLMSLSVHASLRSRGMRTTPKIVATSYAASTRMSVKSDVKSDVESDVEVDVEADVDSDVWRLSLQSVLWSLLSVHLLSCRSCCHRKIVFTCIYVQ</sequence>